<dbReference type="CDD" id="cd03470">
    <property type="entry name" value="Rieske_cytochrome_bc1"/>
    <property type="match status" value="1"/>
</dbReference>
<comment type="similarity">
    <text evidence="2">Belongs to the Rieske iron-sulfur protein family.</text>
</comment>
<dbReference type="AlphaFoldDB" id="A0A210QF43"/>
<evidence type="ECO:0000256" key="2">
    <source>
        <dbReference type="ARBA" id="ARBA00010651"/>
    </source>
</evidence>
<keyword evidence="5" id="KW-0479">Metal-binding</keyword>
<evidence type="ECO:0000259" key="13">
    <source>
        <dbReference type="PROSITE" id="PS51296"/>
    </source>
</evidence>
<evidence type="ECO:0000256" key="1">
    <source>
        <dbReference type="ARBA" id="ARBA00004167"/>
    </source>
</evidence>
<dbReference type="Pfam" id="PF00355">
    <property type="entry name" value="Rieske"/>
    <property type="match status" value="1"/>
</dbReference>
<keyword evidence="4" id="KW-0001">2Fe-2S</keyword>
<organism evidence="14 15">
    <name type="scientific">Mizuhopecten yessoensis</name>
    <name type="common">Japanese scallop</name>
    <name type="synonym">Patinopecten yessoensis</name>
    <dbReference type="NCBI Taxonomy" id="6573"/>
    <lineage>
        <taxon>Eukaryota</taxon>
        <taxon>Metazoa</taxon>
        <taxon>Spiralia</taxon>
        <taxon>Lophotrochozoa</taxon>
        <taxon>Mollusca</taxon>
        <taxon>Bivalvia</taxon>
        <taxon>Autobranchia</taxon>
        <taxon>Pteriomorphia</taxon>
        <taxon>Pectinida</taxon>
        <taxon>Pectinoidea</taxon>
        <taxon>Pectinidae</taxon>
        <taxon>Mizuhopecten</taxon>
    </lineage>
</organism>
<evidence type="ECO:0000256" key="5">
    <source>
        <dbReference type="ARBA" id="ARBA00022723"/>
    </source>
</evidence>
<dbReference type="Pfam" id="PF02921">
    <property type="entry name" value="UCR_TM"/>
    <property type="match status" value="1"/>
</dbReference>
<evidence type="ECO:0000256" key="12">
    <source>
        <dbReference type="RuleBase" id="RU004495"/>
    </source>
</evidence>
<keyword evidence="7" id="KW-0408">Iron</keyword>
<dbReference type="PROSITE" id="PS51296">
    <property type="entry name" value="RIESKE"/>
    <property type="match status" value="1"/>
</dbReference>
<proteinExistence type="inferred from homology"/>
<dbReference type="PANTHER" id="PTHR10134">
    <property type="entry name" value="CYTOCHROME B-C1 COMPLEX SUBUNIT RIESKE, MITOCHONDRIAL"/>
    <property type="match status" value="1"/>
</dbReference>
<keyword evidence="12" id="KW-0496">Mitochondrion</keyword>
<dbReference type="GO" id="GO:0051537">
    <property type="term" value="F:2 iron, 2 sulfur cluster binding"/>
    <property type="evidence" value="ECO:0007669"/>
    <property type="project" value="UniProtKB-KW"/>
</dbReference>
<dbReference type="Gene3D" id="1.20.5.270">
    <property type="entry name" value="Ubiquinol cytochrome reductase, transmembrane domain"/>
    <property type="match status" value="1"/>
</dbReference>
<keyword evidence="11" id="KW-0249">Electron transport</keyword>
<dbReference type="EMBL" id="NEDP02003930">
    <property type="protein sequence ID" value="OWF47354.1"/>
    <property type="molecule type" value="Genomic_DNA"/>
</dbReference>
<dbReference type="InterPro" id="IPR004192">
    <property type="entry name" value="Rieske_TM"/>
</dbReference>
<keyword evidence="8" id="KW-0411">Iron-sulfur</keyword>
<evidence type="ECO:0000256" key="10">
    <source>
        <dbReference type="ARBA" id="ARBA00023157"/>
    </source>
</evidence>
<dbReference type="InterPro" id="IPR017941">
    <property type="entry name" value="Rieske_2Fe-2S"/>
</dbReference>
<keyword evidence="15" id="KW-1185">Reference proteome</keyword>
<dbReference type="EC" id="7.1.1.8" evidence="11"/>
<dbReference type="FunFam" id="2.102.10.10:FF:000001">
    <property type="entry name" value="Cytochrome b-c1 complex subunit Rieske, mitochondrial"/>
    <property type="match status" value="1"/>
</dbReference>
<keyword evidence="11" id="KW-0813">Transport</keyword>
<dbReference type="NCBIfam" id="TIGR01416">
    <property type="entry name" value="Rieske_proteo"/>
    <property type="match status" value="1"/>
</dbReference>
<comment type="caution">
    <text evidence="14">The sequence shown here is derived from an EMBL/GenBank/DDBJ whole genome shotgun (WGS) entry which is preliminary data.</text>
</comment>
<name>A0A210QF43_MIZYE</name>
<dbReference type="GO" id="GO:0005743">
    <property type="term" value="C:mitochondrial inner membrane"/>
    <property type="evidence" value="ECO:0007669"/>
    <property type="project" value="UniProtKB-SubCell"/>
</dbReference>
<evidence type="ECO:0000313" key="15">
    <source>
        <dbReference type="Proteomes" id="UP000242188"/>
    </source>
</evidence>
<keyword evidence="3" id="KW-0812">Transmembrane</keyword>
<evidence type="ECO:0000256" key="9">
    <source>
        <dbReference type="ARBA" id="ARBA00023136"/>
    </source>
</evidence>
<evidence type="ECO:0000256" key="8">
    <source>
        <dbReference type="ARBA" id="ARBA00023014"/>
    </source>
</evidence>
<protein>
    <recommendedName>
        <fullName evidence="11">Cytochrome b-c1 complex subunit Rieske, mitochondrial</fullName>
        <ecNumber evidence="11">7.1.1.8</ecNumber>
    </recommendedName>
</protein>
<comment type="cofactor">
    <cofactor evidence="11">
        <name>[2Fe-2S] cluster</name>
        <dbReference type="ChEBI" id="CHEBI:190135"/>
    </cofactor>
    <text evidence="11">Binds 1 [2Fe-2S] cluster per subunit.</text>
</comment>
<dbReference type="InterPro" id="IPR014349">
    <property type="entry name" value="Rieske_Fe-S_prot"/>
</dbReference>
<dbReference type="GO" id="GO:0008121">
    <property type="term" value="F:quinol-cytochrome-c reductase activity"/>
    <property type="evidence" value="ECO:0007669"/>
    <property type="project" value="UniProtKB-EC"/>
</dbReference>
<evidence type="ECO:0000256" key="11">
    <source>
        <dbReference type="RuleBase" id="RU004494"/>
    </source>
</evidence>
<dbReference type="SUPFAM" id="SSF81502">
    <property type="entry name" value="ISP transmembrane anchor"/>
    <property type="match status" value="1"/>
</dbReference>
<dbReference type="InterPro" id="IPR037008">
    <property type="entry name" value="bc1_Rieske_TM_sf"/>
</dbReference>
<dbReference type="Proteomes" id="UP000242188">
    <property type="component" value="Unassembled WGS sequence"/>
</dbReference>
<comment type="catalytic activity">
    <reaction evidence="11">
        <text>a quinol + 2 Fe(III)-[cytochrome c](out) = a quinone + 2 Fe(II)-[cytochrome c](out) + 2 H(+)(out)</text>
        <dbReference type="Rhea" id="RHEA:11484"/>
        <dbReference type="Rhea" id="RHEA-COMP:10350"/>
        <dbReference type="Rhea" id="RHEA-COMP:14399"/>
        <dbReference type="ChEBI" id="CHEBI:15378"/>
        <dbReference type="ChEBI" id="CHEBI:24646"/>
        <dbReference type="ChEBI" id="CHEBI:29033"/>
        <dbReference type="ChEBI" id="CHEBI:29034"/>
        <dbReference type="ChEBI" id="CHEBI:132124"/>
        <dbReference type="EC" id="7.1.1.8"/>
    </reaction>
</comment>
<evidence type="ECO:0000256" key="3">
    <source>
        <dbReference type="ARBA" id="ARBA00022692"/>
    </source>
</evidence>
<keyword evidence="12" id="KW-0679">Respiratory chain</keyword>
<evidence type="ECO:0000313" key="14">
    <source>
        <dbReference type="EMBL" id="OWF47354.1"/>
    </source>
</evidence>
<keyword evidence="10" id="KW-1015">Disulfide bond</keyword>
<evidence type="ECO:0000256" key="4">
    <source>
        <dbReference type="ARBA" id="ARBA00022714"/>
    </source>
</evidence>
<feature type="domain" description="Rieske" evidence="13">
    <location>
        <begin position="172"/>
        <end position="267"/>
    </location>
</feature>
<dbReference type="STRING" id="6573.A0A210QF43"/>
<dbReference type="InterPro" id="IPR005805">
    <property type="entry name" value="Rieske_Fe-S_prot_C"/>
</dbReference>
<evidence type="ECO:0000256" key="7">
    <source>
        <dbReference type="ARBA" id="ARBA00023004"/>
    </source>
</evidence>
<dbReference type="PRINTS" id="PR00162">
    <property type="entry name" value="RIESKE"/>
</dbReference>
<sequence length="270" mass="29508">MLAIPKNQFASAVKQISSLSLKPTSVTAVVHHESPAIVKKTESVASSVKTLSMARNLQWATKSLCGPTVPCRMLHSDTPPPHFDGFRKNSTGDAMVTAKQNRDSRKMFTYVTTAVGVVGGVYVAKHLVRSLIGYVAPPKDTIAMATVEVNLLDIPEGKSTIVKWRSKPIFVRHRTAEEAETERSVNLAELRDPQHDADRTQKEDWLVVIGICTHLGCIPVANSGNYGGYYCPCHGSHYDVSGRIRRGPAPLNLEVPEHSFPEDNLLVIGS</sequence>
<dbReference type="InterPro" id="IPR036922">
    <property type="entry name" value="Rieske_2Fe-2S_sf"/>
</dbReference>
<dbReference type="Gene3D" id="2.102.10.10">
    <property type="entry name" value="Rieske [2Fe-2S] iron-sulphur domain"/>
    <property type="match status" value="1"/>
</dbReference>
<keyword evidence="9" id="KW-0472">Membrane</keyword>
<dbReference type="SUPFAM" id="SSF50022">
    <property type="entry name" value="ISP domain"/>
    <property type="match status" value="1"/>
</dbReference>
<gene>
    <name evidence="14" type="ORF">KP79_PYT01330</name>
</gene>
<accession>A0A210QF43</accession>
<evidence type="ECO:0000256" key="6">
    <source>
        <dbReference type="ARBA" id="ARBA00022989"/>
    </source>
</evidence>
<comment type="subcellular location">
    <subcellularLocation>
        <location evidence="1">Membrane</location>
        <topology evidence="1">Single-pass membrane protein</topology>
    </subcellularLocation>
    <subcellularLocation>
        <location evidence="12">Mitochondrion inner membrane</location>
    </subcellularLocation>
</comment>
<reference evidence="14 15" key="1">
    <citation type="journal article" date="2017" name="Nat. Ecol. Evol.">
        <title>Scallop genome provides insights into evolution of bilaterian karyotype and development.</title>
        <authorList>
            <person name="Wang S."/>
            <person name="Zhang J."/>
            <person name="Jiao W."/>
            <person name="Li J."/>
            <person name="Xun X."/>
            <person name="Sun Y."/>
            <person name="Guo X."/>
            <person name="Huan P."/>
            <person name="Dong B."/>
            <person name="Zhang L."/>
            <person name="Hu X."/>
            <person name="Sun X."/>
            <person name="Wang J."/>
            <person name="Zhao C."/>
            <person name="Wang Y."/>
            <person name="Wang D."/>
            <person name="Huang X."/>
            <person name="Wang R."/>
            <person name="Lv J."/>
            <person name="Li Y."/>
            <person name="Zhang Z."/>
            <person name="Liu B."/>
            <person name="Lu W."/>
            <person name="Hui Y."/>
            <person name="Liang J."/>
            <person name="Zhou Z."/>
            <person name="Hou R."/>
            <person name="Li X."/>
            <person name="Liu Y."/>
            <person name="Li H."/>
            <person name="Ning X."/>
            <person name="Lin Y."/>
            <person name="Zhao L."/>
            <person name="Xing Q."/>
            <person name="Dou J."/>
            <person name="Li Y."/>
            <person name="Mao J."/>
            <person name="Guo H."/>
            <person name="Dou H."/>
            <person name="Li T."/>
            <person name="Mu C."/>
            <person name="Jiang W."/>
            <person name="Fu Q."/>
            <person name="Fu X."/>
            <person name="Miao Y."/>
            <person name="Liu J."/>
            <person name="Yu Q."/>
            <person name="Li R."/>
            <person name="Liao H."/>
            <person name="Li X."/>
            <person name="Kong Y."/>
            <person name="Jiang Z."/>
            <person name="Chourrout D."/>
            <person name="Li R."/>
            <person name="Bao Z."/>
        </authorList>
    </citation>
    <scope>NUCLEOTIDE SEQUENCE [LARGE SCALE GENOMIC DNA]</scope>
    <source>
        <strain evidence="14 15">PY_sf001</strain>
    </source>
</reference>
<dbReference type="InterPro" id="IPR006317">
    <property type="entry name" value="Ubiquinol_cyt_c_Rdtase_Fe-S-su"/>
</dbReference>
<comment type="miscellaneous">
    <text evidence="11">The Rieske protein is a high potential 2Fe-2S protein.</text>
</comment>
<dbReference type="GO" id="GO:0046872">
    <property type="term" value="F:metal ion binding"/>
    <property type="evidence" value="ECO:0007669"/>
    <property type="project" value="UniProtKB-KW"/>
</dbReference>
<dbReference type="OrthoDB" id="1637982at2759"/>
<keyword evidence="6" id="KW-1133">Transmembrane helix</keyword>